<dbReference type="PANTHER" id="PTHR44757">
    <property type="entry name" value="DIGUANYLATE CYCLASE DGCP"/>
    <property type="match status" value="1"/>
</dbReference>
<dbReference type="RefSeq" id="WP_025204932.1">
    <property type="nucleotide sequence ID" value="NZ_CP046996.1"/>
</dbReference>
<dbReference type="CDD" id="cd01949">
    <property type="entry name" value="GGDEF"/>
    <property type="match status" value="1"/>
</dbReference>
<evidence type="ECO:0000313" key="3">
    <source>
        <dbReference type="Proteomes" id="UP000430508"/>
    </source>
</evidence>
<reference evidence="2 3" key="1">
    <citation type="submission" date="2019-12" db="EMBL/GenBank/DDBJ databases">
        <title>Sequence classification of anaerobic respiratory reductive dehalogenases: First we see many, then we see few.</title>
        <authorList>
            <person name="Molenda O."/>
            <person name="Puentes Jacome L.A."/>
            <person name="Cao X."/>
            <person name="Nesbo C.L."/>
            <person name="Tang S."/>
            <person name="Morson N."/>
            <person name="Patron J."/>
            <person name="Lomheim L."/>
            <person name="Wishart D.S."/>
            <person name="Edwards E.A."/>
        </authorList>
    </citation>
    <scope>NUCLEOTIDE SEQUENCE [LARGE SCALE GENOMIC DNA]</scope>
    <source>
        <strain evidence="2 3">12DCA</strain>
    </source>
</reference>
<proteinExistence type="predicted"/>
<dbReference type="AlphaFoldDB" id="A0A857DEL1"/>
<protein>
    <submittedName>
        <fullName evidence="2">Diguanylate cyclase</fullName>
    </submittedName>
</protein>
<dbReference type="EMBL" id="CP046996">
    <property type="protein sequence ID" value="QGZ99296.1"/>
    <property type="molecule type" value="Genomic_DNA"/>
</dbReference>
<dbReference type="SUPFAM" id="SSF55073">
    <property type="entry name" value="Nucleotide cyclase"/>
    <property type="match status" value="1"/>
</dbReference>
<dbReference type="InterPro" id="IPR029787">
    <property type="entry name" value="Nucleotide_cyclase"/>
</dbReference>
<dbReference type="PROSITE" id="PS50887">
    <property type="entry name" value="GGDEF"/>
    <property type="match status" value="1"/>
</dbReference>
<dbReference type="NCBIfam" id="TIGR00254">
    <property type="entry name" value="GGDEF"/>
    <property type="match status" value="1"/>
</dbReference>
<dbReference type="PANTHER" id="PTHR44757:SF2">
    <property type="entry name" value="BIOFILM ARCHITECTURE MAINTENANCE PROTEIN MBAA"/>
    <property type="match status" value="1"/>
</dbReference>
<dbReference type="Gene3D" id="3.30.70.270">
    <property type="match status" value="1"/>
</dbReference>
<dbReference type="Gene3D" id="3.30.450.20">
    <property type="entry name" value="PAS domain"/>
    <property type="match status" value="1"/>
</dbReference>
<evidence type="ECO:0000313" key="2">
    <source>
        <dbReference type="EMBL" id="QGZ99296.1"/>
    </source>
</evidence>
<dbReference type="Proteomes" id="UP000430508">
    <property type="component" value="Chromosome"/>
</dbReference>
<name>A0A857DEL1_9FIRM</name>
<gene>
    <name evidence="2" type="ORF">GQ588_00720</name>
</gene>
<organism evidence="2 3">
    <name type="scientific">Dehalobacter restrictus</name>
    <dbReference type="NCBI Taxonomy" id="55583"/>
    <lineage>
        <taxon>Bacteria</taxon>
        <taxon>Bacillati</taxon>
        <taxon>Bacillota</taxon>
        <taxon>Clostridia</taxon>
        <taxon>Eubacteriales</taxon>
        <taxon>Desulfitobacteriaceae</taxon>
        <taxon>Dehalobacter</taxon>
    </lineage>
</organism>
<dbReference type="SMART" id="SM00267">
    <property type="entry name" value="GGDEF"/>
    <property type="match status" value="1"/>
</dbReference>
<feature type="domain" description="GGDEF" evidence="1">
    <location>
        <begin position="324"/>
        <end position="455"/>
    </location>
</feature>
<dbReference type="InterPro" id="IPR000160">
    <property type="entry name" value="GGDEF_dom"/>
</dbReference>
<evidence type="ECO:0000259" key="1">
    <source>
        <dbReference type="PROSITE" id="PS50887"/>
    </source>
</evidence>
<dbReference type="InterPro" id="IPR052155">
    <property type="entry name" value="Biofilm_reg_signaling"/>
</dbReference>
<sequence length="468" mass="54272">MMKEPVELIQSNQTFLIRRTLEYAKMHNYTKYTSTLEEAWRTSINGLSEALISVLKSCESIPELNVDEDYANDPIGSFGILEAQLHRKRGVTLEMFLGLMKYYRQSYLDLIIETYRKQNIDCDYFLLFINRFFDRVELAFSSEWINEKKEVLTLSLQNTNRMMTNEKNKYLTIFESIPTPSIILDSNNMIDNMNNAAKEFLKSAGIDGTSYYSNEKHEIYLVHVFPWLAEEFTAFINGNDIEVSIEKNLKMLELGTRNLVINFHRMLDVSEKYKGTVIIFTDLTYRKQIEDRLKFISFHDDLTGLYNRAFFNEELLRLCSGRSNPVAIIECDVDGLKVVNDTLGHHAGDLLITSTASILRRSIRENDVAARVGGDEFTIVLPNCSPGSLKEVCQRIEFELEKHNKENSYLPVSFSIGAALGDAHNDSLDHIYRNADNEMYKNKQEKREQYKLWFNSLYAKYGDKLFNN</sequence>
<accession>A0A857DEL1</accession>
<dbReference type="InterPro" id="IPR043128">
    <property type="entry name" value="Rev_trsase/Diguanyl_cyclase"/>
</dbReference>
<dbReference type="Pfam" id="PF00990">
    <property type="entry name" value="GGDEF"/>
    <property type="match status" value="1"/>
</dbReference>